<dbReference type="PROSITE" id="PS51318">
    <property type="entry name" value="TAT"/>
    <property type="match status" value="1"/>
</dbReference>
<gene>
    <name evidence="3" type="ORF">HNP84_007448</name>
</gene>
<protein>
    <submittedName>
        <fullName evidence="3">Uncharacterized protein</fullName>
    </submittedName>
</protein>
<keyword evidence="2" id="KW-0732">Signal</keyword>
<proteinExistence type="predicted"/>
<keyword evidence="4" id="KW-1185">Reference proteome</keyword>
<dbReference type="Proteomes" id="UP000578449">
    <property type="component" value="Unassembled WGS sequence"/>
</dbReference>
<name>A0A840PFY1_9ACTN</name>
<comment type="caution">
    <text evidence="3">The sequence shown here is derived from an EMBL/GenBank/DDBJ whole genome shotgun (WGS) entry which is preliminary data.</text>
</comment>
<accession>A0A840PFY1</accession>
<evidence type="ECO:0000313" key="3">
    <source>
        <dbReference type="EMBL" id="MBB5137696.1"/>
    </source>
</evidence>
<reference evidence="3 4" key="1">
    <citation type="submission" date="2020-08" db="EMBL/GenBank/DDBJ databases">
        <title>Genomic Encyclopedia of Type Strains, Phase IV (KMG-IV): sequencing the most valuable type-strain genomes for metagenomic binning, comparative biology and taxonomic classification.</title>
        <authorList>
            <person name="Goeker M."/>
        </authorList>
    </citation>
    <scope>NUCLEOTIDE SEQUENCE [LARGE SCALE GENOMIC DNA]</scope>
    <source>
        <strain evidence="3 4">DSM 45615</strain>
    </source>
</reference>
<evidence type="ECO:0000256" key="1">
    <source>
        <dbReference type="SAM" id="MobiDB-lite"/>
    </source>
</evidence>
<dbReference type="EMBL" id="JACHGN010000019">
    <property type="protein sequence ID" value="MBB5137696.1"/>
    <property type="molecule type" value="Genomic_DNA"/>
</dbReference>
<dbReference type="AlphaFoldDB" id="A0A840PFY1"/>
<dbReference type="InterPro" id="IPR006311">
    <property type="entry name" value="TAT_signal"/>
</dbReference>
<evidence type="ECO:0000256" key="2">
    <source>
        <dbReference type="SAM" id="SignalP"/>
    </source>
</evidence>
<dbReference type="RefSeq" id="WP_185054585.1">
    <property type="nucleotide sequence ID" value="NZ_JACHGN010000019.1"/>
</dbReference>
<sequence length="225" mass="22571">MSNAAGNRQGAARRPARRIGIAVGTALAAAAATALTALPAAASTCQDLRMLTVLENPTTLATLCEKNTGIRATATSRRFKPPAGDEVLSTMETTAKKAGLPGLARTTAILGLGNLGGAAAGGNLPALPTAAKRMATTTAHPAAALRPHTSARHPRNTPLRATRQPLPAQDSLPALPTLPDIPGLPALPSAPETAPASISPAPAALLTGAEALGTTSLPLRLLPAW</sequence>
<feature type="region of interest" description="Disordered" evidence="1">
    <location>
        <begin position="145"/>
        <end position="197"/>
    </location>
</feature>
<feature type="chain" id="PRO_5032798444" evidence="2">
    <location>
        <begin position="43"/>
        <end position="225"/>
    </location>
</feature>
<evidence type="ECO:0000313" key="4">
    <source>
        <dbReference type="Proteomes" id="UP000578449"/>
    </source>
</evidence>
<organism evidence="3 4">
    <name type="scientific">Thermocatellispora tengchongensis</name>
    <dbReference type="NCBI Taxonomy" id="1073253"/>
    <lineage>
        <taxon>Bacteria</taxon>
        <taxon>Bacillati</taxon>
        <taxon>Actinomycetota</taxon>
        <taxon>Actinomycetes</taxon>
        <taxon>Streptosporangiales</taxon>
        <taxon>Streptosporangiaceae</taxon>
        <taxon>Thermocatellispora</taxon>
    </lineage>
</organism>
<feature type="signal peptide" evidence="2">
    <location>
        <begin position="1"/>
        <end position="42"/>
    </location>
</feature>